<feature type="binding site" evidence="17">
    <location>
        <position position="447"/>
    </location>
    <ligand>
        <name>(6S)-NADPHX</name>
        <dbReference type="ChEBI" id="CHEBI:64076"/>
    </ligand>
</feature>
<feature type="binding site" evidence="17">
    <location>
        <begin position="418"/>
        <end position="422"/>
    </location>
    <ligand>
        <name>AMP</name>
        <dbReference type="ChEBI" id="CHEBI:456215"/>
    </ligand>
</feature>
<dbReference type="PANTHER" id="PTHR12592:SF0">
    <property type="entry name" value="ATP-DEPENDENT (S)-NAD(P)H-HYDRATE DEHYDRATASE"/>
    <property type="match status" value="1"/>
</dbReference>
<dbReference type="Pfam" id="PF03853">
    <property type="entry name" value="YjeF_N"/>
    <property type="match status" value="1"/>
</dbReference>
<sequence>MDVIKLSASLPQPVYSANEVLANEAAAASAKGVPLFALMQAAGKAAFELISLHAEQASSVLIIAGKGNNGGDGYILARHCAAAGYVVSLLVLASEDKITGDAAKALAMLDPNSVNLRFEPDLAKANELIADYEGDWLVDAIFGIGLRGKLTRAWQQLLTTINDHYSQILSLDIPSGLCASTGHVDSIAVAADFTVTFIALKQGLLTGKAANYIGDLWLATLAVQNEFVQTIPAQVFAQGTTGLPGIAPRRPTIHKGSIGLVLALGGNLGMPGAIRMAAESALRAGAALVAVGCHQDNQAIVVQGRPELMLAPSEPERLVASSYTDKAKVILIGPGLGRDAWANQLVQAAIKAEKPMVVDADALIAMKALGARSDNWVLTPHPGEAAFLLDCDIAAIEADRFAAVRAIAEQFGGVCVLKGAGSLICDGQQVIVNTTGNAGMASGGMGDVLSGIIAALILQTGSLMDATRLAVSIHGQAAEHVTQNTGMRGLLASDLFEPIRQLVNQY</sequence>
<dbReference type="PIRSF" id="PIRSF017184">
    <property type="entry name" value="Nnr"/>
    <property type="match status" value="1"/>
</dbReference>
<dbReference type="EC" id="4.2.1.136" evidence="19"/>
<dbReference type="NCBIfam" id="TIGR00197">
    <property type="entry name" value="yjeF_nterm"/>
    <property type="match status" value="1"/>
</dbReference>
<evidence type="ECO:0000256" key="15">
    <source>
        <dbReference type="ARBA" id="ARBA00048238"/>
    </source>
</evidence>
<keyword evidence="9 18" id="KW-0630">Potassium</keyword>
<comment type="catalytic activity">
    <reaction evidence="1 18 19">
        <text>(6R)-NADHX = (6S)-NADHX</text>
        <dbReference type="Rhea" id="RHEA:32215"/>
        <dbReference type="ChEBI" id="CHEBI:64074"/>
        <dbReference type="ChEBI" id="CHEBI:64075"/>
        <dbReference type="EC" id="5.1.99.6"/>
    </reaction>
</comment>
<comment type="catalytic activity">
    <reaction evidence="15 17 19">
        <text>(6S)-NADHX + ADP = AMP + phosphate + NADH + H(+)</text>
        <dbReference type="Rhea" id="RHEA:32223"/>
        <dbReference type="ChEBI" id="CHEBI:15378"/>
        <dbReference type="ChEBI" id="CHEBI:43474"/>
        <dbReference type="ChEBI" id="CHEBI:57945"/>
        <dbReference type="ChEBI" id="CHEBI:64074"/>
        <dbReference type="ChEBI" id="CHEBI:456215"/>
        <dbReference type="ChEBI" id="CHEBI:456216"/>
        <dbReference type="EC" id="4.2.1.136"/>
    </reaction>
</comment>
<evidence type="ECO:0000256" key="4">
    <source>
        <dbReference type="ARBA" id="ARBA00009524"/>
    </source>
</evidence>
<dbReference type="NCBIfam" id="TIGR00196">
    <property type="entry name" value="yjeF_cterm"/>
    <property type="match status" value="1"/>
</dbReference>
<protein>
    <recommendedName>
        <fullName evidence="19">Bifunctional NAD(P)H-hydrate repair enzyme</fullName>
    </recommendedName>
    <alternativeName>
        <fullName evidence="19">Nicotinamide nucleotide repair protein</fullName>
    </alternativeName>
    <domain>
        <recommendedName>
            <fullName evidence="19">ADP-dependent (S)-NAD(P)H-hydrate dehydratase</fullName>
            <ecNumber evidence="19">4.2.1.136</ecNumber>
        </recommendedName>
        <alternativeName>
            <fullName evidence="19">ADP-dependent NAD(P)HX dehydratase</fullName>
        </alternativeName>
    </domain>
    <domain>
        <recommendedName>
            <fullName evidence="19">NAD(P)H-hydrate epimerase</fullName>
            <ecNumber evidence="19">5.1.99.6</ecNumber>
        </recommendedName>
    </domain>
</protein>
<feature type="binding site" evidence="17">
    <location>
        <position position="381"/>
    </location>
    <ligand>
        <name>(6S)-NADPHX</name>
        <dbReference type="ChEBI" id="CHEBI:64076"/>
    </ligand>
</feature>
<keyword evidence="6 17" id="KW-0547">Nucleotide-binding</keyword>
<evidence type="ECO:0000256" key="9">
    <source>
        <dbReference type="ARBA" id="ARBA00022958"/>
    </source>
</evidence>
<comment type="function">
    <text evidence="18">Catalyzes the epimerization of the S- and R-forms of NAD(P)HX, a damaged form of NAD(P)H that is a result of enzymatic or heat-dependent hydration. This is a prerequisite for the S-specific NAD(P)H-hydrate dehydratase to allow the repair of both epimers of NAD(P)HX.</text>
</comment>
<comment type="catalytic activity">
    <reaction evidence="2 18 19">
        <text>(6R)-NADPHX = (6S)-NADPHX</text>
        <dbReference type="Rhea" id="RHEA:32227"/>
        <dbReference type="ChEBI" id="CHEBI:64076"/>
        <dbReference type="ChEBI" id="CHEBI:64077"/>
        <dbReference type="EC" id="5.1.99.6"/>
    </reaction>
</comment>
<evidence type="ECO:0000256" key="1">
    <source>
        <dbReference type="ARBA" id="ARBA00000013"/>
    </source>
</evidence>
<dbReference type="Gene3D" id="3.40.50.10260">
    <property type="entry name" value="YjeF N-terminal domain"/>
    <property type="match status" value="1"/>
</dbReference>
<feature type="binding site" evidence="18">
    <location>
        <begin position="143"/>
        <end position="149"/>
    </location>
    <ligand>
        <name>(6S)-NADPHX</name>
        <dbReference type="ChEBI" id="CHEBI:64076"/>
    </ligand>
</feature>
<feature type="binding site" evidence="18">
    <location>
        <position position="139"/>
    </location>
    <ligand>
        <name>K(+)</name>
        <dbReference type="ChEBI" id="CHEBI:29103"/>
    </ligand>
</feature>
<comment type="function">
    <text evidence="17">Catalyzes the dehydration of the S-form of NAD(P)HX at the expense of ADP, which is converted to AMP. Together with NAD(P)HX epimerase, which catalyzes the epimerization of the S- and R-forms, the enzyme allows the repair of both epimers of NAD(P)HX, a damaged form of NAD(P)H that is a result of enzymatic or heat-dependent hydration.</text>
</comment>
<dbReference type="PANTHER" id="PTHR12592">
    <property type="entry name" value="ATP-DEPENDENT (S)-NAD(P)H-HYDRATE DEHYDRATASE FAMILY MEMBER"/>
    <property type="match status" value="1"/>
</dbReference>
<dbReference type="HAMAP" id="MF_01965">
    <property type="entry name" value="NADHX_dehydratase"/>
    <property type="match status" value="1"/>
</dbReference>
<dbReference type="GO" id="GO:0005524">
    <property type="term" value="F:ATP binding"/>
    <property type="evidence" value="ECO:0007669"/>
    <property type="project" value="UniProtKB-UniRule"/>
</dbReference>
<feature type="domain" description="YjeF N-terminal" evidence="21">
    <location>
        <begin position="20"/>
        <end position="229"/>
    </location>
</feature>
<evidence type="ECO:0000313" key="23">
    <source>
        <dbReference type="Proteomes" id="UP000256478"/>
    </source>
</evidence>
<evidence type="ECO:0000256" key="19">
    <source>
        <dbReference type="PIRNR" id="PIRNR017184"/>
    </source>
</evidence>
<evidence type="ECO:0000256" key="6">
    <source>
        <dbReference type="ARBA" id="ARBA00022741"/>
    </source>
</evidence>
<keyword evidence="7 17" id="KW-0067">ATP-binding</keyword>
<feature type="binding site" evidence="17">
    <location>
        <position position="273"/>
    </location>
    <ligand>
        <name>(6S)-NADPHX</name>
        <dbReference type="ChEBI" id="CHEBI:64076"/>
    </ligand>
</feature>
<evidence type="ECO:0000256" key="12">
    <source>
        <dbReference type="ARBA" id="ARBA00023239"/>
    </source>
</evidence>
<comment type="similarity">
    <text evidence="17">Belongs to the NnrD/CARKD family.</text>
</comment>
<dbReference type="RefSeq" id="WP_116009566.1">
    <property type="nucleotide sequence ID" value="NZ_QUOU01000001.1"/>
</dbReference>
<dbReference type="AlphaFoldDB" id="A0A3E0TVQ8"/>
<dbReference type="CDD" id="cd01171">
    <property type="entry name" value="YXKO-related"/>
    <property type="match status" value="1"/>
</dbReference>
<evidence type="ECO:0000256" key="8">
    <source>
        <dbReference type="ARBA" id="ARBA00022857"/>
    </source>
</evidence>
<comment type="subunit">
    <text evidence="17">Homotetramer.</text>
</comment>
<evidence type="ECO:0000256" key="17">
    <source>
        <dbReference type="HAMAP-Rule" id="MF_01965"/>
    </source>
</evidence>
<keyword evidence="10 17" id="KW-0520">NAD</keyword>
<dbReference type="GO" id="GO:0110051">
    <property type="term" value="P:metabolite repair"/>
    <property type="evidence" value="ECO:0007669"/>
    <property type="project" value="TreeGrafter"/>
</dbReference>
<dbReference type="Pfam" id="PF01256">
    <property type="entry name" value="Carb_kinase"/>
    <property type="match status" value="1"/>
</dbReference>
<name>A0A3E0TVQ8_9GAMM</name>
<keyword evidence="13" id="KW-0511">Multifunctional enzyme</keyword>
<dbReference type="SUPFAM" id="SSF64153">
    <property type="entry name" value="YjeF N-terminal domain-like"/>
    <property type="match status" value="1"/>
</dbReference>
<evidence type="ECO:0000256" key="18">
    <source>
        <dbReference type="HAMAP-Rule" id="MF_01966"/>
    </source>
</evidence>
<dbReference type="InterPro" id="IPR029056">
    <property type="entry name" value="Ribokinase-like"/>
</dbReference>
<dbReference type="EMBL" id="QUOU01000001">
    <property type="protein sequence ID" value="REL28534.1"/>
    <property type="molecule type" value="Genomic_DNA"/>
</dbReference>
<dbReference type="Proteomes" id="UP000256478">
    <property type="component" value="Unassembled WGS sequence"/>
</dbReference>
<feature type="binding site" evidence="18">
    <location>
        <position position="69"/>
    </location>
    <ligand>
        <name>K(+)</name>
        <dbReference type="ChEBI" id="CHEBI:29103"/>
    </ligand>
</feature>
<comment type="caution">
    <text evidence="22">The sequence shown here is derived from an EMBL/GenBank/DDBJ whole genome shotgun (WGS) entry which is preliminary data.</text>
</comment>
<feature type="binding site" evidence="18">
    <location>
        <begin position="68"/>
        <end position="72"/>
    </location>
    <ligand>
        <name>(6S)-NADPHX</name>
        <dbReference type="ChEBI" id="CHEBI:64076"/>
    </ligand>
</feature>
<comment type="catalytic activity">
    <reaction evidence="16 17 19">
        <text>(6S)-NADPHX + ADP = AMP + phosphate + NADPH + H(+)</text>
        <dbReference type="Rhea" id="RHEA:32235"/>
        <dbReference type="ChEBI" id="CHEBI:15378"/>
        <dbReference type="ChEBI" id="CHEBI:43474"/>
        <dbReference type="ChEBI" id="CHEBI:57783"/>
        <dbReference type="ChEBI" id="CHEBI:64076"/>
        <dbReference type="ChEBI" id="CHEBI:456215"/>
        <dbReference type="ChEBI" id="CHEBI:456216"/>
        <dbReference type="EC" id="4.2.1.136"/>
    </reaction>
</comment>
<comment type="cofactor">
    <cofactor evidence="18 19">
        <name>K(+)</name>
        <dbReference type="ChEBI" id="CHEBI:29103"/>
    </cofactor>
    <text evidence="18 19">Binds 1 potassium ion per subunit.</text>
</comment>
<dbReference type="GO" id="GO:0046872">
    <property type="term" value="F:metal ion binding"/>
    <property type="evidence" value="ECO:0007669"/>
    <property type="project" value="UniProtKB-UniRule"/>
</dbReference>
<dbReference type="HAMAP" id="MF_01966">
    <property type="entry name" value="NADHX_epimerase"/>
    <property type="match status" value="1"/>
</dbReference>
<evidence type="ECO:0000313" key="22">
    <source>
        <dbReference type="EMBL" id="REL28534.1"/>
    </source>
</evidence>
<dbReference type="SUPFAM" id="SSF53613">
    <property type="entry name" value="Ribokinase-like"/>
    <property type="match status" value="1"/>
</dbReference>
<dbReference type="GO" id="GO:0052856">
    <property type="term" value="F:NAD(P)HX epimerase activity"/>
    <property type="evidence" value="ECO:0007669"/>
    <property type="project" value="UniProtKB-UniRule"/>
</dbReference>
<dbReference type="InterPro" id="IPR017953">
    <property type="entry name" value="Carbohydrate_kinase_pred_CS"/>
</dbReference>
<keyword evidence="11 18" id="KW-0413">Isomerase</keyword>
<dbReference type="PROSITE" id="PS01049">
    <property type="entry name" value="YJEF_C_1"/>
    <property type="match status" value="1"/>
</dbReference>
<dbReference type="EC" id="5.1.99.6" evidence="19"/>
<proteinExistence type="inferred from homology"/>
<comment type="similarity">
    <text evidence="4 19">In the C-terminal section; belongs to the NnrD/CARKD family.</text>
</comment>
<evidence type="ECO:0000256" key="7">
    <source>
        <dbReference type="ARBA" id="ARBA00022840"/>
    </source>
</evidence>
<dbReference type="PROSITE" id="PS51383">
    <property type="entry name" value="YJEF_C_3"/>
    <property type="match status" value="1"/>
</dbReference>
<comment type="similarity">
    <text evidence="3 19">In the N-terminal section; belongs to the NnrE/AIBP family.</text>
</comment>
<evidence type="ECO:0000256" key="16">
    <source>
        <dbReference type="ARBA" id="ARBA00049209"/>
    </source>
</evidence>
<feature type="binding site" evidence="17">
    <location>
        <position position="335"/>
    </location>
    <ligand>
        <name>(6S)-NADPHX</name>
        <dbReference type="ChEBI" id="CHEBI:64076"/>
    </ligand>
</feature>
<dbReference type="InterPro" id="IPR000631">
    <property type="entry name" value="CARKD"/>
</dbReference>
<dbReference type="PROSITE" id="PS51385">
    <property type="entry name" value="YJEF_N"/>
    <property type="match status" value="1"/>
</dbReference>
<evidence type="ECO:0000256" key="3">
    <source>
        <dbReference type="ARBA" id="ARBA00006001"/>
    </source>
</evidence>
<evidence type="ECO:0000256" key="14">
    <source>
        <dbReference type="ARBA" id="ARBA00025153"/>
    </source>
</evidence>
<evidence type="ECO:0000259" key="20">
    <source>
        <dbReference type="PROSITE" id="PS51383"/>
    </source>
</evidence>
<comment type="caution">
    <text evidence="18">Lacks conserved residue(s) required for the propagation of feature annotation.</text>
</comment>
<evidence type="ECO:0000256" key="11">
    <source>
        <dbReference type="ARBA" id="ARBA00023235"/>
    </source>
</evidence>
<dbReference type="InterPro" id="IPR036652">
    <property type="entry name" value="YjeF_N_dom_sf"/>
</dbReference>
<keyword evidence="8 17" id="KW-0521">NADP</keyword>
<organism evidence="22 23">
    <name type="scientific">Thalassotalea euphylliae</name>
    <dbReference type="NCBI Taxonomy" id="1655234"/>
    <lineage>
        <taxon>Bacteria</taxon>
        <taxon>Pseudomonadati</taxon>
        <taxon>Pseudomonadota</taxon>
        <taxon>Gammaproteobacteria</taxon>
        <taxon>Alteromonadales</taxon>
        <taxon>Colwelliaceae</taxon>
        <taxon>Thalassotalea</taxon>
    </lineage>
</organism>
<dbReference type="GO" id="GO:0046496">
    <property type="term" value="P:nicotinamide nucleotide metabolic process"/>
    <property type="evidence" value="ECO:0007669"/>
    <property type="project" value="UniProtKB-UniRule"/>
</dbReference>
<dbReference type="PROSITE" id="PS01050">
    <property type="entry name" value="YJEF_C_2"/>
    <property type="match status" value="1"/>
</dbReference>
<comment type="cofactor">
    <cofactor evidence="17">
        <name>Mg(2+)</name>
        <dbReference type="ChEBI" id="CHEBI:18420"/>
    </cofactor>
</comment>
<comment type="function">
    <text evidence="14 19">Bifunctional enzyme that catalyzes the epimerization of the S- and R-forms of NAD(P)HX and the dehydration of the S-form of NAD(P)HX at the expense of ADP, which is converted to AMP. This allows the repair of both epimers of NAD(P)HX, a damaged form of NAD(P)H that is a result of enzymatic or heat-dependent hydration.</text>
</comment>
<evidence type="ECO:0000256" key="13">
    <source>
        <dbReference type="ARBA" id="ARBA00023268"/>
    </source>
</evidence>
<dbReference type="InterPro" id="IPR030677">
    <property type="entry name" value="Nnr"/>
</dbReference>
<dbReference type="InterPro" id="IPR004443">
    <property type="entry name" value="YjeF_N_dom"/>
</dbReference>
<dbReference type="OrthoDB" id="9806925at2"/>
<accession>A0A3E0TVQ8</accession>
<feature type="binding site" evidence="18">
    <location>
        <position position="172"/>
    </location>
    <ligand>
        <name>(6S)-NADPHX</name>
        <dbReference type="ChEBI" id="CHEBI:64076"/>
    </ligand>
</feature>
<feature type="binding site" evidence="18">
    <location>
        <position position="175"/>
    </location>
    <ligand>
        <name>K(+)</name>
        <dbReference type="ChEBI" id="CHEBI:29103"/>
    </ligand>
</feature>
<keyword evidence="12 17" id="KW-0456">Lyase</keyword>
<evidence type="ECO:0000256" key="5">
    <source>
        <dbReference type="ARBA" id="ARBA00022723"/>
    </source>
</evidence>
<evidence type="ECO:0000256" key="2">
    <source>
        <dbReference type="ARBA" id="ARBA00000909"/>
    </source>
</evidence>
<gene>
    <name evidence="17" type="primary">nnrD</name>
    <name evidence="18" type="synonym">nnrE</name>
    <name evidence="22" type="ORF">DXX93_19490</name>
</gene>
<keyword evidence="5 18" id="KW-0479">Metal-binding</keyword>
<comment type="similarity">
    <text evidence="18">Belongs to the NnrE/AIBP family.</text>
</comment>
<evidence type="ECO:0000259" key="21">
    <source>
        <dbReference type="PROSITE" id="PS51385"/>
    </source>
</evidence>
<feature type="binding site" evidence="17">
    <location>
        <position position="446"/>
    </location>
    <ligand>
        <name>AMP</name>
        <dbReference type="ChEBI" id="CHEBI:456215"/>
    </ligand>
</feature>
<dbReference type="GO" id="GO:0052855">
    <property type="term" value="F:ADP-dependent NAD(P)H-hydrate dehydratase activity"/>
    <property type="evidence" value="ECO:0007669"/>
    <property type="project" value="UniProtKB-UniRule"/>
</dbReference>
<evidence type="ECO:0000256" key="10">
    <source>
        <dbReference type="ARBA" id="ARBA00023027"/>
    </source>
</evidence>
<reference evidence="22 23" key="1">
    <citation type="submission" date="2018-08" db="EMBL/GenBank/DDBJ databases">
        <title>Thalassotalea euphylliae genome.</title>
        <authorList>
            <person name="Summers S."/>
            <person name="Rice S.A."/>
            <person name="Freckelton M.L."/>
            <person name="Nedved B.T."/>
            <person name="Hadfield M.G."/>
        </authorList>
    </citation>
    <scope>NUCLEOTIDE SEQUENCE [LARGE SCALE GENOMIC DNA]</scope>
    <source>
        <strain evidence="22 23">H1</strain>
    </source>
</reference>
<dbReference type="Gene3D" id="3.40.1190.20">
    <property type="match status" value="1"/>
</dbReference>
<feature type="domain" description="YjeF C-terminal" evidence="20">
    <location>
        <begin position="238"/>
        <end position="506"/>
    </location>
</feature>